<gene>
    <name evidence="10" type="primary">gerAC_1</name>
    <name evidence="10" type="ORF">MACH08_09310</name>
</gene>
<dbReference type="EMBL" id="BSKO01000001">
    <property type="protein sequence ID" value="GLO65147.1"/>
    <property type="molecule type" value="Genomic_DNA"/>
</dbReference>
<dbReference type="InterPro" id="IPR057336">
    <property type="entry name" value="GerAC_N"/>
</dbReference>
<dbReference type="InterPro" id="IPR046953">
    <property type="entry name" value="Spore_GerAC-like_C"/>
</dbReference>
<evidence type="ECO:0000259" key="8">
    <source>
        <dbReference type="Pfam" id="PF05504"/>
    </source>
</evidence>
<proteinExistence type="inferred from homology"/>
<evidence type="ECO:0000313" key="11">
    <source>
        <dbReference type="Proteomes" id="UP001275436"/>
    </source>
</evidence>
<keyword evidence="4" id="KW-0732">Signal</keyword>
<comment type="similarity">
    <text evidence="2">Belongs to the GerABKC lipoprotein family.</text>
</comment>
<dbReference type="Pfam" id="PF25198">
    <property type="entry name" value="Spore_GerAC_N"/>
    <property type="match status" value="1"/>
</dbReference>
<feature type="domain" description="Spore germination protein N-terminal" evidence="9">
    <location>
        <begin position="21"/>
        <end position="199"/>
    </location>
</feature>
<reference evidence="10 11" key="1">
    <citation type="submission" date="2023-02" db="EMBL/GenBank/DDBJ databases">
        <title>Oceanobacillus kimchii IFOP_LL358 isolated form Alexandrium catenella lab strain.</title>
        <authorList>
            <person name="Gajardo G."/>
            <person name="Ueki S."/>
            <person name="Maruyama F."/>
        </authorList>
    </citation>
    <scope>NUCLEOTIDE SEQUENCE [LARGE SCALE GENOMIC DNA]</scope>
    <source>
        <strain evidence="10 11">IFOP_LL358</strain>
    </source>
</reference>
<keyword evidence="3" id="KW-0309">Germination</keyword>
<evidence type="ECO:0000256" key="4">
    <source>
        <dbReference type="ARBA" id="ARBA00022729"/>
    </source>
</evidence>
<evidence type="ECO:0000256" key="5">
    <source>
        <dbReference type="ARBA" id="ARBA00023136"/>
    </source>
</evidence>
<keyword evidence="7" id="KW-0449">Lipoprotein</keyword>
<evidence type="ECO:0000256" key="2">
    <source>
        <dbReference type="ARBA" id="ARBA00007886"/>
    </source>
</evidence>
<protein>
    <submittedName>
        <fullName evidence="10">Germination protein</fullName>
    </submittedName>
</protein>
<keyword evidence="6" id="KW-0564">Palmitate</keyword>
<dbReference type="InterPro" id="IPR008844">
    <property type="entry name" value="Spore_GerAC-like"/>
</dbReference>
<dbReference type="PANTHER" id="PTHR35789:SF1">
    <property type="entry name" value="SPORE GERMINATION PROTEIN B3"/>
    <property type="match status" value="1"/>
</dbReference>
<evidence type="ECO:0000313" key="10">
    <source>
        <dbReference type="EMBL" id="GLO65147.1"/>
    </source>
</evidence>
<evidence type="ECO:0000256" key="3">
    <source>
        <dbReference type="ARBA" id="ARBA00022544"/>
    </source>
</evidence>
<feature type="domain" description="Spore germination GerAC-like C-terminal" evidence="8">
    <location>
        <begin position="210"/>
        <end position="378"/>
    </location>
</feature>
<evidence type="ECO:0000256" key="7">
    <source>
        <dbReference type="ARBA" id="ARBA00023288"/>
    </source>
</evidence>
<dbReference type="InterPro" id="IPR038501">
    <property type="entry name" value="Spore_GerAC_C_sf"/>
</dbReference>
<accession>A0ABQ5TG69</accession>
<keyword evidence="11" id="KW-1185">Reference proteome</keyword>
<dbReference type="RefSeq" id="WP_017795816.1">
    <property type="nucleotide sequence ID" value="NZ_BSKO01000001.1"/>
</dbReference>
<dbReference type="PROSITE" id="PS51257">
    <property type="entry name" value="PROKAR_LIPOPROTEIN"/>
    <property type="match status" value="1"/>
</dbReference>
<evidence type="ECO:0000256" key="6">
    <source>
        <dbReference type="ARBA" id="ARBA00023139"/>
    </source>
</evidence>
<dbReference type="Gene3D" id="3.30.300.210">
    <property type="entry name" value="Nutrient germinant receptor protein C, domain 3"/>
    <property type="match status" value="1"/>
</dbReference>
<organism evidence="10 11">
    <name type="scientific">Oceanobacillus kimchii</name>
    <dbReference type="NCBI Taxonomy" id="746691"/>
    <lineage>
        <taxon>Bacteria</taxon>
        <taxon>Bacillati</taxon>
        <taxon>Bacillota</taxon>
        <taxon>Bacilli</taxon>
        <taxon>Bacillales</taxon>
        <taxon>Bacillaceae</taxon>
        <taxon>Oceanobacillus</taxon>
    </lineage>
</organism>
<dbReference type="NCBIfam" id="TIGR02887">
    <property type="entry name" value="spore_ger_x_C"/>
    <property type="match status" value="1"/>
</dbReference>
<sequence>MKKLLVSIIITSFLFLTGCWDSLELEERAFLSGIAIDLPHDNTNQTLNVTEQIVVPNGLITLPASSGTGKGFRNIVEEGRTIYEVGDAIEKQEDRKLDGSHIEIVVISDEVVKEEYQLADVVDVFMREKRMNREVILSIAEGSAGELLYIEPQDVKLPSQYLTQLIIGNYRSVGGDPQRFGNMQQYFINNRSFTLPLLTTEGSSTGIDLTGLAVFSGDNSKMIGALKDDNLEGYMIIQPMYNGSVTTKLDNTYATFHIPDGKTKIKLKNKDPENLHFEFETFLDAELVETFYSEDFFAHKNMKKLESSLETRVKSLITGTIEKVRDEYETDILGLAEHLITKEPKIWKQVKDDWDYGENYFKDVEITLSVNIDIKEPGNSVDTD</sequence>
<dbReference type="Proteomes" id="UP001275436">
    <property type="component" value="Unassembled WGS sequence"/>
</dbReference>
<evidence type="ECO:0000259" key="9">
    <source>
        <dbReference type="Pfam" id="PF25198"/>
    </source>
</evidence>
<keyword evidence="5" id="KW-0472">Membrane</keyword>
<dbReference type="Pfam" id="PF05504">
    <property type="entry name" value="Spore_GerAC"/>
    <property type="match status" value="1"/>
</dbReference>
<name>A0ABQ5TG69_9BACI</name>
<comment type="caution">
    <text evidence="10">The sequence shown here is derived from an EMBL/GenBank/DDBJ whole genome shotgun (WGS) entry which is preliminary data.</text>
</comment>
<comment type="subcellular location">
    <subcellularLocation>
        <location evidence="1">Membrane</location>
        <topology evidence="1">Lipid-anchor</topology>
    </subcellularLocation>
</comment>
<evidence type="ECO:0000256" key="1">
    <source>
        <dbReference type="ARBA" id="ARBA00004635"/>
    </source>
</evidence>
<dbReference type="PANTHER" id="PTHR35789">
    <property type="entry name" value="SPORE GERMINATION PROTEIN B3"/>
    <property type="match status" value="1"/>
</dbReference>